<proteinExistence type="predicted"/>
<accession>A0ABT3QRE7</accession>
<name>A0ABT3QRE7_9HYPH</name>
<dbReference type="Proteomes" id="UP001301216">
    <property type="component" value="Unassembled WGS sequence"/>
</dbReference>
<dbReference type="EMBL" id="JAPHAV010000009">
    <property type="protein sequence ID" value="MCX2698176.1"/>
    <property type="molecule type" value="Genomic_DNA"/>
</dbReference>
<sequence>MANIIKVTLDKLVAADTPNRSPLRINTEYSIHMVAQIVNENGDTVTGGILRFFPNIPVLLVMDDQGKIVAPEADFKGYTFKGDGDGNYSYWLFSRTKAPVSSYLSVEGDDESAVPVATILFSSYTGLKSDYGPPILPVDSDGFIHIDSIEPYINVRLPPSTASYKDQSGAYTALLINGATFISGLCSTIYDEGFNVPANMLVSEQVNRFGYIIYNGIQDIAPIAPSVRVIGEAMDRPPPYLRTLQQSPYLGEYAQVINDASADVPIFLDYPSDNPDGLAFGDSIRFKIYINGYIQGTPIHNNTIFALPDVAVPLHAGVPMTTSIPATKLMGFGIDEFGDPGDIYIDYELIKKDSREVYARPIKYFRGLINTVGPI</sequence>
<evidence type="ECO:0000313" key="1">
    <source>
        <dbReference type="EMBL" id="MCX2698176.1"/>
    </source>
</evidence>
<dbReference type="RefSeq" id="WP_265985861.1">
    <property type="nucleotide sequence ID" value="NZ_JAPHAV010000009.1"/>
</dbReference>
<comment type="caution">
    <text evidence="1">The sequence shown here is derived from an EMBL/GenBank/DDBJ whole genome shotgun (WGS) entry which is preliminary data.</text>
</comment>
<organism evidence="1 2">
    <name type="scientific">Ochrobactrum chromiisoli</name>
    <dbReference type="NCBI Taxonomy" id="2993941"/>
    <lineage>
        <taxon>Bacteria</taxon>
        <taxon>Pseudomonadati</taxon>
        <taxon>Pseudomonadota</taxon>
        <taxon>Alphaproteobacteria</taxon>
        <taxon>Hyphomicrobiales</taxon>
        <taxon>Brucellaceae</taxon>
        <taxon>Brucella/Ochrobactrum group</taxon>
        <taxon>Ochrobactrum</taxon>
    </lineage>
</organism>
<gene>
    <name evidence="1" type="ORF">OPR82_15630</name>
</gene>
<reference evidence="1 2" key="1">
    <citation type="submission" date="2022-11" db="EMBL/GenBank/DDBJ databases">
        <title>Brucella sp. YY2X, whole genome shotgun sequencing project.</title>
        <authorList>
            <person name="Yang Y."/>
        </authorList>
    </citation>
    <scope>NUCLEOTIDE SEQUENCE [LARGE SCALE GENOMIC DNA]</scope>
    <source>
        <strain evidence="1 2">YY2X</strain>
    </source>
</reference>
<protein>
    <submittedName>
        <fullName evidence="1">Uncharacterized protein</fullName>
    </submittedName>
</protein>
<evidence type="ECO:0000313" key="2">
    <source>
        <dbReference type="Proteomes" id="UP001301216"/>
    </source>
</evidence>
<keyword evidence="2" id="KW-1185">Reference proteome</keyword>